<reference evidence="1" key="1">
    <citation type="submission" date="2022-07" db="EMBL/GenBank/DDBJ databases">
        <title>Taxonomy of Novel Oxalotrophic and Methylotrophic Bacteria.</title>
        <authorList>
            <person name="Sahin N."/>
            <person name="Tani A."/>
        </authorList>
    </citation>
    <scope>NUCLEOTIDE SEQUENCE</scope>
    <source>
        <strain evidence="1">Y10</strain>
    </source>
</reference>
<comment type="caution">
    <text evidence="1">The sequence shown here is derived from an EMBL/GenBank/DDBJ whole genome shotgun (WGS) entry which is preliminary data.</text>
</comment>
<evidence type="ECO:0000313" key="1">
    <source>
        <dbReference type="EMBL" id="GLB50313.1"/>
    </source>
</evidence>
<evidence type="ECO:0008006" key="3">
    <source>
        <dbReference type="Google" id="ProtNLM"/>
    </source>
</evidence>
<dbReference type="EMBL" id="BRVO01000003">
    <property type="protein sequence ID" value="GLB50313.1"/>
    <property type="molecule type" value="Genomic_DNA"/>
</dbReference>
<protein>
    <recommendedName>
        <fullName evidence="3">Short-chain dehydrogenase</fullName>
    </recommendedName>
</protein>
<accession>A0ABQ5MLR7</accession>
<sequence>MRLFNIQQYLKICVVCVAFTLVNCTQPEKTDEVLLQEDKDALAELLDSYKVNIYKFAKIALRSSVAKDEDIESFKPYQESMQNITDVITKDDEDLSLMEYYTIYKDYKKIEEFVEKTDEDIYPTVLEAVRVLEDSTITKPNPYLVGEEKVLLETSEHAALSVVTLLSKNIGKEIALYECSETQTEKLPDGELKGLLQYLRGLVFFEKQLFYLSEKEISDNINWLNTHKNIRFPFTKALFGWYKLSDADAHVGFHSINHLFRGFDRLMMDRAIDEERALQDFEVFLEDSHTLGVESEVVWMIEVYVHLKREQHQKAIASLRKLKTSTLLDNDEKESIDEAIAYLESRKSDEVLNRVYDRYFMSKIATKYMFAKLAKIDWEKVLKDNEVPNAEEISEAIENFKEFTEDLSTYSATESLKEEGENLWNKAKKLTE</sequence>
<organism evidence="1 2">
    <name type="scientific">Neptunitalea lumnitzerae</name>
    <dbReference type="NCBI Taxonomy" id="2965509"/>
    <lineage>
        <taxon>Bacteria</taxon>
        <taxon>Pseudomonadati</taxon>
        <taxon>Bacteroidota</taxon>
        <taxon>Flavobacteriia</taxon>
        <taxon>Flavobacteriales</taxon>
        <taxon>Flavobacteriaceae</taxon>
        <taxon>Neptunitalea</taxon>
    </lineage>
</organism>
<evidence type="ECO:0000313" key="2">
    <source>
        <dbReference type="Proteomes" id="UP001143543"/>
    </source>
</evidence>
<keyword evidence="2" id="KW-1185">Reference proteome</keyword>
<dbReference type="Proteomes" id="UP001143543">
    <property type="component" value="Unassembled WGS sequence"/>
</dbReference>
<proteinExistence type="predicted"/>
<name>A0ABQ5MLR7_9FLAO</name>
<gene>
    <name evidence="1" type="ORF">Y10_26810</name>
</gene>
<dbReference type="RefSeq" id="WP_281765941.1">
    <property type="nucleotide sequence ID" value="NZ_BRVO01000003.1"/>
</dbReference>